<proteinExistence type="predicted"/>
<feature type="region of interest" description="Disordered" evidence="1">
    <location>
        <begin position="66"/>
        <end position="87"/>
    </location>
</feature>
<evidence type="ECO:0000256" key="1">
    <source>
        <dbReference type="SAM" id="MobiDB-lite"/>
    </source>
</evidence>
<feature type="region of interest" description="Disordered" evidence="1">
    <location>
        <begin position="104"/>
        <end position="142"/>
    </location>
</feature>
<reference evidence="2 3" key="1">
    <citation type="submission" date="2018-04" db="EMBL/GenBank/DDBJ databases">
        <title>WGS assembly of Panicum hallii var. hallii HAL2.</title>
        <authorList>
            <person name="Lovell J."/>
            <person name="Jenkins J."/>
            <person name="Lowry D."/>
            <person name="Mamidi S."/>
            <person name="Sreedasyam A."/>
            <person name="Weng X."/>
            <person name="Barry K."/>
            <person name="Bonette J."/>
            <person name="Campitelli B."/>
            <person name="Daum C."/>
            <person name="Gordon S."/>
            <person name="Gould B."/>
            <person name="Lipzen A."/>
            <person name="MacQueen A."/>
            <person name="Palacio-Mejia J."/>
            <person name="Plott C."/>
            <person name="Shakirov E."/>
            <person name="Shu S."/>
            <person name="Yoshinaga Y."/>
            <person name="Zane M."/>
            <person name="Rokhsar D."/>
            <person name="Grimwood J."/>
            <person name="Schmutz J."/>
            <person name="Juenger T."/>
        </authorList>
    </citation>
    <scope>NUCLEOTIDE SEQUENCE [LARGE SCALE GENOMIC DNA]</scope>
    <source>
        <strain evidence="3">cv. HAL2</strain>
    </source>
</reference>
<sequence length="162" mass="16844">MDAVDEFQEADILWPDTEDELVVPFGTTGVVVEGLYGAATASPASSIAPEFGRPRRRFLGRFLPGAGPSAAAAATGSPDADDDEEEWQEADVLWPDTVGIVPRGGGGGGSLLPFPTGGSGRGGRHVSHPAAARRDRWRPAASSPIDIPANVAALRRFNLGGR</sequence>
<feature type="compositionally biased region" description="Low complexity" evidence="1">
    <location>
        <begin position="66"/>
        <end position="78"/>
    </location>
</feature>
<evidence type="ECO:0000313" key="2">
    <source>
        <dbReference type="EMBL" id="PUZ54801.1"/>
    </source>
</evidence>
<evidence type="ECO:0000313" key="3">
    <source>
        <dbReference type="Proteomes" id="UP000244336"/>
    </source>
</evidence>
<dbReference type="AlphaFoldDB" id="A0A2T7DGU1"/>
<protein>
    <submittedName>
        <fullName evidence="2">Uncharacterized protein</fullName>
    </submittedName>
</protein>
<gene>
    <name evidence="2" type="ORF">GQ55_5G159900</name>
</gene>
<dbReference type="OrthoDB" id="694953at2759"/>
<name>A0A2T7DGU1_9POAL</name>
<keyword evidence="3" id="KW-1185">Reference proteome</keyword>
<dbReference type="Gramene" id="PUZ54801">
    <property type="protein sequence ID" value="PUZ54801"/>
    <property type="gene ID" value="GQ55_5G159900"/>
</dbReference>
<dbReference type="Proteomes" id="UP000244336">
    <property type="component" value="Chromosome 5"/>
</dbReference>
<organism evidence="2 3">
    <name type="scientific">Panicum hallii var. hallii</name>
    <dbReference type="NCBI Taxonomy" id="1504633"/>
    <lineage>
        <taxon>Eukaryota</taxon>
        <taxon>Viridiplantae</taxon>
        <taxon>Streptophyta</taxon>
        <taxon>Embryophyta</taxon>
        <taxon>Tracheophyta</taxon>
        <taxon>Spermatophyta</taxon>
        <taxon>Magnoliopsida</taxon>
        <taxon>Liliopsida</taxon>
        <taxon>Poales</taxon>
        <taxon>Poaceae</taxon>
        <taxon>PACMAD clade</taxon>
        <taxon>Panicoideae</taxon>
        <taxon>Panicodae</taxon>
        <taxon>Paniceae</taxon>
        <taxon>Panicinae</taxon>
        <taxon>Panicum</taxon>
        <taxon>Panicum sect. Panicum</taxon>
    </lineage>
</organism>
<accession>A0A2T7DGU1</accession>
<dbReference type="EMBL" id="CM009753">
    <property type="protein sequence ID" value="PUZ54801.1"/>
    <property type="molecule type" value="Genomic_DNA"/>
</dbReference>